<dbReference type="PROSITE" id="PS50082">
    <property type="entry name" value="WD_REPEATS_2"/>
    <property type="match status" value="1"/>
</dbReference>
<dbReference type="Proteomes" id="UP000193719">
    <property type="component" value="Unassembled WGS sequence"/>
</dbReference>
<gene>
    <name evidence="3" type="ORF">BCR36DRAFT_584184</name>
</gene>
<evidence type="ECO:0000313" key="4">
    <source>
        <dbReference type="Proteomes" id="UP000193719"/>
    </source>
</evidence>
<proteinExistence type="predicted"/>
<dbReference type="PANTHER" id="PTHR47822:SF2">
    <property type="entry name" value="F-BOX AND WD-40 DOMAIN PROTEIN 7"/>
    <property type="match status" value="1"/>
</dbReference>
<name>A0A1Y1V6R2_9FUNG</name>
<dbReference type="PROSITE" id="PS50294">
    <property type="entry name" value="WD_REPEATS_REGION"/>
    <property type="match status" value="1"/>
</dbReference>
<dbReference type="InterPro" id="IPR036322">
    <property type="entry name" value="WD40_repeat_dom_sf"/>
</dbReference>
<feature type="region of interest" description="Disordered" evidence="2">
    <location>
        <begin position="1"/>
        <end position="38"/>
    </location>
</feature>
<feature type="compositionally biased region" description="Low complexity" evidence="2">
    <location>
        <begin position="1"/>
        <end position="11"/>
    </location>
</feature>
<protein>
    <submittedName>
        <fullName evidence="3">WD40 repeat-like protein</fullName>
    </submittedName>
</protein>
<evidence type="ECO:0000313" key="3">
    <source>
        <dbReference type="EMBL" id="ORX48624.1"/>
    </source>
</evidence>
<dbReference type="Pfam" id="PF00400">
    <property type="entry name" value="WD40"/>
    <property type="match status" value="2"/>
</dbReference>
<keyword evidence="1" id="KW-0853">WD repeat</keyword>
<dbReference type="SUPFAM" id="SSF50978">
    <property type="entry name" value="WD40 repeat-like"/>
    <property type="match status" value="1"/>
</dbReference>
<dbReference type="InterPro" id="IPR001680">
    <property type="entry name" value="WD40_rpt"/>
</dbReference>
<sequence length="396" mass="44459">MSSAMNVNDSLNDIDDDDINNEIYNTNENNKEQRESNVPLTTGNLIPRFIRNEPASALAIAFSQNDEFIAVALANSVIKVYESSTGALVSSLGYPKTNNEGYSVPCTSLSFRNVDGSGKRAKNVLIAGYASGATIHWHVTSGQALQMNIERNNQIHCVSYNKHGRMYCTAGSDFHVRVYDATTTNLLYDMFAGKDGYTSGHSNKIFSVKFHSKDPNILLSGGWDNTIQIWDCRLKYSIRSIYGPHICGDSLDINNEGDCIISGSYSKETPLQFWDFKTCKLREEIIWASSFKRRSLLYSAHFSHADNPNYFYAGGSNINEARVYSIETNKCLGSAYGFEKPVYCLAMSKNEKILALGDGDNHFYYYSIDPSLLEEEKEELRKVNEADTLSHYFDKK</sequence>
<feature type="repeat" description="WD" evidence="1">
    <location>
        <begin position="198"/>
        <end position="231"/>
    </location>
</feature>
<reference evidence="3 4" key="2">
    <citation type="submission" date="2016-08" db="EMBL/GenBank/DDBJ databases">
        <title>Pervasive Adenine N6-methylation of Active Genes in Fungi.</title>
        <authorList>
            <consortium name="DOE Joint Genome Institute"/>
            <person name="Mondo S.J."/>
            <person name="Dannebaum R.O."/>
            <person name="Kuo R.C."/>
            <person name="Labutti K."/>
            <person name="Haridas S."/>
            <person name="Kuo A."/>
            <person name="Salamov A."/>
            <person name="Ahrendt S.R."/>
            <person name="Lipzen A."/>
            <person name="Sullivan W."/>
            <person name="Andreopoulos W.B."/>
            <person name="Clum A."/>
            <person name="Lindquist E."/>
            <person name="Daum C."/>
            <person name="Ramamoorthy G.K."/>
            <person name="Gryganskyi A."/>
            <person name="Culley D."/>
            <person name="Magnuson J.K."/>
            <person name="James T.Y."/>
            <person name="O'Malley M.A."/>
            <person name="Stajich J.E."/>
            <person name="Spatafora J.W."/>
            <person name="Visel A."/>
            <person name="Grigoriev I.V."/>
        </authorList>
    </citation>
    <scope>NUCLEOTIDE SEQUENCE [LARGE SCALE GENOMIC DNA]</scope>
    <source>
        <strain evidence="4">finn</strain>
    </source>
</reference>
<organism evidence="3 4">
    <name type="scientific">Piromyces finnis</name>
    <dbReference type="NCBI Taxonomy" id="1754191"/>
    <lineage>
        <taxon>Eukaryota</taxon>
        <taxon>Fungi</taxon>
        <taxon>Fungi incertae sedis</taxon>
        <taxon>Chytridiomycota</taxon>
        <taxon>Chytridiomycota incertae sedis</taxon>
        <taxon>Neocallimastigomycetes</taxon>
        <taxon>Neocallimastigales</taxon>
        <taxon>Neocallimastigaceae</taxon>
        <taxon>Piromyces</taxon>
    </lineage>
</organism>
<dbReference type="InterPro" id="IPR015943">
    <property type="entry name" value="WD40/YVTN_repeat-like_dom_sf"/>
</dbReference>
<dbReference type="Gene3D" id="2.130.10.10">
    <property type="entry name" value="YVTN repeat-like/Quinoprotein amine dehydrogenase"/>
    <property type="match status" value="2"/>
</dbReference>
<reference evidence="3 4" key="1">
    <citation type="submission" date="2016-08" db="EMBL/GenBank/DDBJ databases">
        <title>Genomes of anaerobic fungi encode conserved fungal cellulosomes for biomass hydrolysis.</title>
        <authorList>
            <consortium name="DOE Joint Genome Institute"/>
            <person name="Haitjema C.H."/>
            <person name="Gilmore S.P."/>
            <person name="Henske J.K."/>
            <person name="Solomon K.V."/>
            <person name="De Groot R."/>
            <person name="Kuo A."/>
            <person name="Mondo S.J."/>
            <person name="Salamov A.A."/>
            <person name="Labutti K."/>
            <person name="Zhao Z."/>
            <person name="Chiniquy J."/>
            <person name="Barry K."/>
            <person name="Brewer H.M."/>
            <person name="Purvine S.O."/>
            <person name="Wright A.T."/>
            <person name="Boxma B."/>
            <person name="Van Alen T."/>
            <person name="Hackstein J.H."/>
            <person name="Baker S.E."/>
            <person name="Grigoriev I.V."/>
            <person name="O'Malley M.A."/>
        </authorList>
    </citation>
    <scope>NUCLEOTIDE SEQUENCE [LARGE SCALE GENOMIC DNA]</scope>
    <source>
        <strain evidence="4">finn</strain>
    </source>
</reference>
<dbReference type="OrthoDB" id="10251741at2759"/>
<evidence type="ECO:0000256" key="2">
    <source>
        <dbReference type="SAM" id="MobiDB-lite"/>
    </source>
</evidence>
<dbReference type="SMART" id="SM00320">
    <property type="entry name" value="WD40"/>
    <property type="match status" value="6"/>
</dbReference>
<dbReference type="EMBL" id="MCFH01000026">
    <property type="protein sequence ID" value="ORX48624.1"/>
    <property type="molecule type" value="Genomic_DNA"/>
</dbReference>
<accession>A0A1Y1V6R2</accession>
<dbReference type="AlphaFoldDB" id="A0A1Y1V6R2"/>
<comment type="caution">
    <text evidence="3">The sequence shown here is derived from an EMBL/GenBank/DDBJ whole genome shotgun (WGS) entry which is preliminary data.</text>
</comment>
<keyword evidence="4" id="KW-1185">Reference proteome</keyword>
<evidence type="ECO:0000256" key="1">
    <source>
        <dbReference type="PROSITE-ProRule" id="PRU00221"/>
    </source>
</evidence>
<dbReference type="STRING" id="1754191.A0A1Y1V6R2"/>
<dbReference type="PANTHER" id="PTHR47822">
    <property type="entry name" value="CARBOHYDRATE BINDING DOMAIN CONTAINING PROTEIN"/>
    <property type="match status" value="1"/>
</dbReference>